<evidence type="ECO:0000313" key="1">
    <source>
        <dbReference type="EMBL" id="VDI81905.1"/>
    </source>
</evidence>
<keyword evidence="2" id="KW-1185">Reference proteome</keyword>
<reference evidence="1" key="1">
    <citation type="submission" date="2018-11" db="EMBL/GenBank/DDBJ databases">
        <authorList>
            <person name="Alioto T."/>
            <person name="Alioto T."/>
        </authorList>
    </citation>
    <scope>NUCLEOTIDE SEQUENCE</scope>
</reference>
<organism evidence="1 2">
    <name type="scientific">Mytilus galloprovincialis</name>
    <name type="common">Mediterranean mussel</name>
    <dbReference type="NCBI Taxonomy" id="29158"/>
    <lineage>
        <taxon>Eukaryota</taxon>
        <taxon>Metazoa</taxon>
        <taxon>Spiralia</taxon>
        <taxon>Lophotrochozoa</taxon>
        <taxon>Mollusca</taxon>
        <taxon>Bivalvia</taxon>
        <taxon>Autobranchia</taxon>
        <taxon>Pteriomorphia</taxon>
        <taxon>Mytilida</taxon>
        <taxon>Mytiloidea</taxon>
        <taxon>Mytilidae</taxon>
        <taxon>Mytilinae</taxon>
        <taxon>Mytilus</taxon>
    </lineage>
</organism>
<dbReference type="Proteomes" id="UP000596742">
    <property type="component" value="Unassembled WGS sequence"/>
</dbReference>
<accession>A0A8B6HN99</accession>
<dbReference type="OrthoDB" id="6135597at2759"/>
<dbReference type="EMBL" id="UYJE01010297">
    <property type="protein sequence ID" value="VDI81905.1"/>
    <property type="molecule type" value="Genomic_DNA"/>
</dbReference>
<dbReference type="GO" id="GO:0016887">
    <property type="term" value="F:ATP hydrolysis activity"/>
    <property type="evidence" value="ECO:0007669"/>
    <property type="project" value="InterPro"/>
</dbReference>
<dbReference type="PANTHER" id="PTHR22605">
    <property type="entry name" value="RZ-TYPE DOMAIN-CONTAINING PROTEIN"/>
    <property type="match status" value="1"/>
</dbReference>
<sequence>MTAMFYSFSSESLPKVSVKDISAAHLISYHQDRDLLPMVLANCNYSFEVGQGTKVEYNFTDIERQLKDRFLFKKSIVILKEIDTIVYKSETTNAEVFIQLRDRIKQERLSAPILSQIQVDLKQNTFPELCDHMDKLDIAISFLKSVGSDPESPLSNFMVNILQIDSSFISQKVQQSCKCKHVQCLWMTLALEKTKRLENNNKESFGYISLVFKQKLSEGQSDALNKLLNNLQIEQLDYLSQMTFDCLLLTIDMPQKDMSKDSFENAVICMHLMDPPYANQAPAPVWLERFLEALSKDKDSQLNCSYAIDTWVLIHEILTDKKNKMLYR</sequence>
<evidence type="ECO:0000313" key="2">
    <source>
        <dbReference type="Proteomes" id="UP000596742"/>
    </source>
</evidence>
<protein>
    <submittedName>
        <fullName evidence="1">Uncharacterized protein</fullName>
    </submittedName>
</protein>
<proteinExistence type="predicted"/>
<dbReference type="InterPro" id="IPR031248">
    <property type="entry name" value="RNF213"/>
</dbReference>
<dbReference type="AlphaFoldDB" id="A0A8B6HN99"/>
<dbReference type="PANTHER" id="PTHR22605:SF16">
    <property type="entry name" value="E3 UBIQUITIN-PROTEIN LIGASE RNF213"/>
    <property type="match status" value="1"/>
</dbReference>
<dbReference type="GO" id="GO:0004842">
    <property type="term" value="F:ubiquitin-protein transferase activity"/>
    <property type="evidence" value="ECO:0007669"/>
    <property type="project" value="InterPro"/>
</dbReference>
<comment type="caution">
    <text evidence="1">The sequence shown here is derived from an EMBL/GenBank/DDBJ whole genome shotgun (WGS) entry which is preliminary data.</text>
</comment>
<gene>
    <name evidence="1" type="ORF">MGAL_10B001577</name>
</gene>
<name>A0A8B6HN99_MYTGA</name>